<evidence type="ECO:0000313" key="2">
    <source>
        <dbReference type="EMBL" id="RGU45779.1"/>
    </source>
</evidence>
<feature type="compositionally biased region" description="Basic and acidic residues" evidence="1">
    <location>
        <begin position="19"/>
        <end position="33"/>
    </location>
</feature>
<name>A0A3R5XI91_9FIRM</name>
<reference evidence="2 3" key="1">
    <citation type="submission" date="2018-08" db="EMBL/GenBank/DDBJ databases">
        <title>A genome reference for cultivated species of the human gut microbiota.</title>
        <authorList>
            <person name="Zou Y."/>
            <person name="Xue W."/>
            <person name="Luo G."/>
        </authorList>
    </citation>
    <scope>NUCLEOTIDE SEQUENCE [LARGE SCALE GENOMIC DNA]</scope>
    <source>
        <strain evidence="2 3">AF16-31</strain>
    </source>
</reference>
<sequence>MDKTGGKEMQMNDENIQTEEVKRAAEPEYKIPEDATDNSRPNETAEVVTRESAEETNTELLQSIDKKLDMLLAAQTATQAAKEE</sequence>
<comment type="caution">
    <text evidence="2">The sequence shown here is derived from an EMBL/GenBank/DDBJ whole genome shotgun (WGS) entry which is preliminary data.</text>
</comment>
<feature type="region of interest" description="Disordered" evidence="1">
    <location>
        <begin position="1"/>
        <end position="57"/>
    </location>
</feature>
<evidence type="ECO:0000313" key="3">
    <source>
        <dbReference type="Proteomes" id="UP000285693"/>
    </source>
</evidence>
<accession>A0A3R5XI91</accession>
<protein>
    <submittedName>
        <fullName evidence="2">Uncharacterized protein</fullName>
    </submittedName>
</protein>
<evidence type="ECO:0000256" key="1">
    <source>
        <dbReference type="SAM" id="MobiDB-lite"/>
    </source>
</evidence>
<organism evidence="2 3">
    <name type="scientific">Coprococcus comes</name>
    <dbReference type="NCBI Taxonomy" id="410072"/>
    <lineage>
        <taxon>Bacteria</taxon>
        <taxon>Bacillati</taxon>
        <taxon>Bacillota</taxon>
        <taxon>Clostridia</taxon>
        <taxon>Lachnospirales</taxon>
        <taxon>Lachnospiraceae</taxon>
        <taxon>Coprococcus</taxon>
    </lineage>
</organism>
<dbReference type="AlphaFoldDB" id="A0A3R5XI91"/>
<dbReference type="EMBL" id="QRXY01000008">
    <property type="protein sequence ID" value="RGU45779.1"/>
    <property type="molecule type" value="Genomic_DNA"/>
</dbReference>
<dbReference type="Proteomes" id="UP000285693">
    <property type="component" value="Unassembled WGS sequence"/>
</dbReference>
<proteinExistence type="predicted"/>
<gene>
    <name evidence="2" type="ORF">DWW65_07900</name>
</gene>